<reference evidence="3" key="1">
    <citation type="journal article" date="2019" name="Int. J. Syst. Evol. Microbiol.">
        <title>The Global Catalogue of Microorganisms (GCM) 10K type strain sequencing project: providing services to taxonomists for standard genome sequencing and annotation.</title>
        <authorList>
            <consortium name="The Broad Institute Genomics Platform"/>
            <consortium name="The Broad Institute Genome Sequencing Center for Infectious Disease"/>
            <person name="Wu L."/>
            <person name="Ma J."/>
        </authorList>
    </citation>
    <scope>NUCLEOTIDE SEQUENCE [LARGE SCALE GENOMIC DNA]</scope>
    <source>
        <strain evidence="3">CGMCC 1.15043</strain>
    </source>
</reference>
<proteinExistence type="predicted"/>
<dbReference type="PROSITE" id="PS51272">
    <property type="entry name" value="SLH"/>
    <property type="match status" value="3"/>
</dbReference>
<evidence type="ECO:0000313" key="2">
    <source>
        <dbReference type="EMBL" id="GGA03432.1"/>
    </source>
</evidence>
<dbReference type="Pfam" id="PF00395">
    <property type="entry name" value="SLH"/>
    <property type="match status" value="3"/>
</dbReference>
<accession>A0ABQ1FA54</accession>
<dbReference type="PANTHER" id="PTHR43308:SF5">
    <property type="entry name" value="S-LAYER PROTEIN _ PEPTIDOGLYCAN ENDO-BETA-N-ACETYLGLUCOSAMINIDASE"/>
    <property type="match status" value="1"/>
</dbReference>
<comment type="caution">
    <text evidence="2">The sequence shown here is derived from an EMBL/GenBank/DDBJ whole genome shotgun (WGS) entry which is preliminary data.</text>
</comment>
<dbReference type="InterPro" id="IPR001119">
    <property type="entry name" value="SLH_dom"/>
</dbReference>
<evidence type="ECO:0000259" key="1">
    <source>
        <dbReference type="PROSITE" id="PS51272"/>
    </source>
</evidence>
<name>A0ABQ1FA54_9BACL</name>
<dbReference type="RefSeq" id="WP_189018310.1">
    <property type="nucleotide sequence ID" value="NZ_BMHE01000044.1"/>
</dbReference>
<organism evidence="2 3">
    <name type="scientific">Paenibacillus marchantiophytorum</name>
    <dbReference type="NCBI Taxonomy" id="1619310"/>
    <lineage>
        <taxon>Bacteria</taxon>
        <taxon>Bacillati</taxon>
        <taxon>Bacillota</taxon>
        <taxon>Bacilli</taxon>
        <taxon>Bacillales</taxon>
        <taxon>Paenibacillaceae</taxon>
        <taxon>Paenibacillus</taxon>
    </lineage>
</organism>
<feature type="domain" description="SLH" evidence="1">
    <location>
        <begin position="837"/>
        <end position="896"/>
    </location>
</feature>
<gene>
    <name evidence="2" type="ORF">GCM10008018_56780</name>
</gene>
<sequence length="962" mass="105599">MLTKQESFARFVSRFSAVLVLFLMLNVCSPLIASAASIFSFQFLPASGEVYGYIYSDKPTLSVSVNDETYGTRSVVQNLRPTSQDWQGLFYYNLDGITNNGLKNLMPVTATVYENSIPLYSTLNNVIGNVYTYEKSTVPSPPTGLHATISHGQWLVSWDSENSPFQKSIRAYWGTSGNYGESWIRSSQKELSLSYVFGAGPIEYQFSSIDVMGNESAKSEKVTLETAAHPDGYHYQGNLHFKGMTSDGTKIIVKDKENNIIQSLVFHDKTISGQSQLGRYSIEGYRWGNSDFPGYDSLVYQFDLPNTDYTIEIINSEGDSYVPKTDVWNSAAYLDYEGKFATVNLETISMASNFQTNPTLQFSNKESGHWLEPKEDIVVFTPTKRSKVISVYFPYDSWPIYGIGEHNTTTVQADKLSISDFQLEKKSNGSYLGISKWSESTARKGLVSFELEYPLEANQQYVLRMSPTSGKNEIRLPVWSGSKFSAGVATSNVALTYFESYESIVHQLYEEVRTVNLKAPSVPNTIPTPVIMGGGGGGFISSDHESTNNGVKMKENASTVKKESGADGKEISRVLLKADSFSKAIDALKATDKDSKTLTLEIKDAANGAKIDIPASSMKEAIADKSKIILNIQSDVGNYNVPVSIFKDLASKLNKDLNDVTITISVTKASEKSYEALQQANPSIKTLLANPIEFTITAQTASGSKSEVNDFNGTYVERKIIVPNTLDTNTTTVVSYDPETGKMVFIPATITQVNGKSEITFKSSHNSIYTVVELKKSFDDVKEHWAKSDIELLASKFVVQGTGESTFGPEQQVTRAQFASMLVSALGLSPDASSAKFKDVNATDWFAGAVGTAAKVGLVEGTEGGLFEADKDISREQMAIMIARAIKLAGKETKSINEEDKLARFGDGSAISEWAKKAVAQTIDANIVNGLTEQTFAPQANATRAQATVMMKRFLQYVQFIN</sequence>
<dbReference type="EMBL" id="BMHE01000044">
    <property type="protein sequence ID" value="GGA03432.1"/>
    <property type="molecule type" value="Genomic_DNA"/>
</dbReference>
<dbReference type="InterPro" id="IPR051465">
    <property type="entry name" value="Cell_Envelope_Struct_Comp"/>
</dbReference>
<feature type="domain" description="SLH" evidence="1">
    <location>
        <begin position="902"/>
        <end position="962"/>
    </location>
</feature>
<protein>
    <recommendedName>
        <fullName evidence="1">SLH domain-containing protein</fullName>
    </recommendedName>
</protein>
<dbReference type="PANTHER" id="PTHR43308">
    <property type="entry name" value="OUTER MEMBRANE PROTEIN ALPHA-RELATED"/>
    <property type="match status" value="1"/>
</dbReference>
<evidence type="ECO:0000313" key="3">
    <source>
        <dbReference type="Proteomes" id="UP000615455"/>
    </source>
</evidence>
<feature type="domain" description="SLH" evidence="1">
    <location>
        <begin position="773"/>
        <end position="836"/>
    </location>
</feature>
<dbReference type="Proteomes" id="UP000615455">
    <property type="component" value="Unassembled WGS sequence"/>
</dbReference>
<keyword evidence="3" id="KW-1185">Reference proteome</keyword>